<protein>
    <submittedName>
        <fullName evidence="1">Uncharacterized protein</fullName>
    </submittedName>
</protein>
<reference evidence="1 2" key="1">
    <citation type="submission" date="2019-01" db="EMBL/GenBank/DDBJ databases">
        <title>Draft genome sequence of Psathyrella aberdarensis IHI B618.</title>
        <authorList>
            <person name="Buettner E."/>
            <person name="Kellner H."/>
        </authorList>
    </citation>
    <scope>NUCLEOTIDE SEQUENCE [LARGE SCALE GENOMIC DNA]</scope>
    <source>
        <strain evidence="1 2">IHI B618</strain>
    </source>
</reference>
<accession>A0A4Q2D0P3</accession>
<dbReference type="EMBL" id="SDEE01001306">
    <property type="protein sequence ID" value="RXW12292.1"/>
    <property type="molecule type" value="Genomic_DNA"/>
</dbReference>
<name>A0A4Q2D0P3_9AGAR</name>
<sequence length="36" mass="3957">MLELEINQIYALHHAKGYHRDLAEVLGAQLGGHTSA</sequence>
<evidence type="ECO:0000313" key="1">
    <source>
        <dbReference type="EMBL" id="RXW12292.1"/>
    </source>
</evidence>
<dbReference type="AlphaFoldDB" id="A0A4Q2D0P3"/>
<comment type="caution">
    <text evidence="1">The sequence shown here is derived from an EMBL/GenBank/DDBJ whole genome shotgun (WGS) entry which is preliminary data.</text>
</comment>
<evidence type="ECO:0000313" key="2">
    <source>
        <dbReference type="Proteomes" id="UP000290288"/>
    </source>
</evidence>
<gene>
    <name evidence="1" type="ORF">EST38_g13562</name>
</gene>
<proteinExistence type="predicted"/>
<dbReference type="Proteomes" id="UP000290288">
    <property type="component" value="Unassembled WGS sequence"/>
</dbReference>
<organism evidence="1 2">
    <name type="scientific">Candolleomyces aberdarensis</name>
    <dbReference type="NCBI Taxonomy" id="2316362"/>
    <lineage>
        <taxon>Eukaryota</taxon>
        <taxon>Fungi</taxon>
        <taxon>Dikarya</taxon>
        <taxon>Basidiomycota</taxon>
        <taxon>Agaricomycotina</taxon>
        <taxon>Agaricomycetes</taxon>
        <taxon>Agaricomycetidae</taxon>
        <taxon>Agaricales</taxon>
        <taxon>Agaricineae</taxon>
        <taxon>Psathyrellaceae</taxon>
        <taxon>Candolleomyces</taxon>
    </lineage>
</organism>
<keyword evidence="2" id="KW-1185">Reference proteome</keyword>